<feature type="compositionally biased region" description="Acidic residues" evidence="1">
    <location>
        <begin position="112"/>
        <end position="127"/>
    </location>
</feature>
<reference evidence="3" key="1">
    <citation type="journal article" date="2018" name="Nat. Microbiol.">
        <title>Leveraging single-cell genomics to expand the fungal tree of life.</title>
        <authorList>
            <person name="Ahrendt S.R."/>
            <person name="Quandt C.A."/>
            <person name="Ciobanu D."/>
            <person name="Clum A."/>
            <person name="Salamov A."/>
            <person name="Andreopoulos B."/>
            <person name="Cheng J.F."/>
            <person name="Woyke T."/>
            <person name="Pelin A."/>
            <person name="Henrissat B."/>
            <person name="Reynolds N.K."/>
            <person name="Benny G.L."/>
            <person name="Smith M.E."/>
            <person name="James T.Y."/>
            <person name="Grigoriev I.V."/>
        </authorList>
    </citation>
    <scope>NUCLEOTIDE SEQUENCE [LARGE SCALE GENOMIC DNA]</scope>
</reference>
<organism evidence="2 3">
    <name type="scientific">Blyttiomyces helicus</name>
    <dbReference type="NCBI Taxonomy" id="388810"/>
    <lineage>
        <taxon>Eukaryota</taxon>
        <taxon>Fungi</taxon>
        <taxon>Fungi incertae sedis</taxon>
        <taxon>Chytridiomycota</taxon>
        <taxon>Chytridiomycota incertae sedis</taxon>
        <taxon>Chytridiomycetes</taxon>
        <taxon>Chytridiomycetes incertae sedis</taxon>
        <taxon>Blyttiomyces</taxon>
    </lineage>
</organism>
<evidence type="ECO:0000313" key="2">
    <source>
        <dbReference type="EMBL" id="RKO84907.1"/>
    </source>
</evidence>
<dbReference type="EMBL" id="KZ999609">
    <property type="protein sequence ID" value="RKO84907.1"/>
    <property type="molecule type" value="Genomic_DNA"/>
</dbReference>
<evidence type="ECO:0000256" key="1">
    <source>
        <dbReference type="SAM" id="MobiDB-lite"/>
    </source>
</evidence>
<feature type="compositionally biased region" description="Low complexity" evidence="1">
    <location>
        <begin position="66"/>
        <end position="103"/>
    </location>
</feature>
<gene>
    <name evidence="2" type="ORF">BDK51DRAFT_48554</name>
</gene>
<dbReference type="AlphaFoldDB" id="A0A4V1IQ08"/>
<feature type="region of interest" description="Disordered" evidence="1">
    <location>
        <begin position="1"/>
        <end position="201"/>
    </location>
</feature>
<feature type="compositionally biased region" description="Basic and acidic residues" evidence="1">
    <location>
        <begin position="164"/>
        <end position="174"/>
    </location>
</feature>
<accession>A0A4V1IQ08</accession>
<sequence>MSAGGDLHDPLLQQQAATPSSAASSTPAADAVAPSSGSAFSSAWSGQERFQGRPPYSLCGSPPPASSSSSSSGPDSGTYSGSPSPSAASSPKRSRRAASAASRCWESAGVSDYDDTDDDEDDDDDISEDWRRPIKLRKYAENEVTGQMQSQRKSHAPMAQSSESRCKAEFDAARRSCRPPHWTARQCDAGQPGGPRGRGVDSLPVKLIANIQTYAI</sequence>
<proteinExistence type="predicted"/>
<evidence type="ECO:0000313" key="3">
    <source>
        <dbReference type="Proteomes" id="UP000269721"/>
    </source>
</evidence>
<name>A0A4V1IQ08_9FUNG</name>
<feature type="compositionally biased region" description="Low complexity" evidence="1">
    <location>
        <begin position="16"/>
        <end position="45"/>
    </location>
</feature>
<dbReference type="Proteomes" id="UP000269721">
    <property type="component" value="Unassembled WGS sequence"/>
</dbReference>
<keyword evidence="3" id="KW-1185">Reference proteome</keyword>
<protein>
    <submittedName>
        <fullName evidence="2">Uncharacterized protein</fullName>
    </submittedName>
</protein>